<dbReference type="Gene3D" id="2.130.10.130">
    <property type="entry name" value="Integrin alpha, N-terminal"/>
    <property type="match status" value="2"/>
</dbReference>
<accession>A0A7S1XD86</accession>
<dbReference type="EMBL" id="HBGH01007689">
    <property type="protein sequence ID" value="CAD9232127.1"/>
    <property type="molecule type" value="Transcribed_RNA"/>
</dbReference>
<feature type="chain" id="PRO_5030688672" description="ASPIC/UnbV domain-containing protein" evidence="2">
    <location>
        <begin position="20"/>
        <end position="544"/>
    </location>
</feature>
<dbReference type="PANTHER" id="PTHR46580:SF4">
    <property type="entry name" value="ATP_GTP-BINDING PROTEIN"/>
    <property type="match status" value="1"/>
</dbReference>
<dbReference type="SUPFAM" id="SSF69318">
    <property type="entry name" value="Integrin alpha N-terminal domain"/>
    <property type="match status" value="2"/>
</dbReference>
<evidence type="ECO:0000313" key="3">
    <source>
        <dbReference type="EMBL" id="CAD9232127.1"/>
    </source>
</evidence>
<keyword evidence="1 2" id="KW-0732">Signal</keyword>
<proteinExistence type="predicted"/>
<gene>
    <name evidence="3" type="ORF">CCAE0312_LOCUS4208</name>
</gene>
<dbReference type="Pfam" id="PF13517">
    <property type="entry name" value="FG-GAP_3"/>
    <property type="match status" value="1"/>
</dbReference>
<evidence type="ECO:0008006" key="4">
    <source>
        <dbReference type="Google" id="ProtNLM"/>
    </source>
</evidence>
<evidence type="ECO:0000256" key="2">
    <source>
        <dbReference type="SAM" id="SignalP"/>
    </source>
</evidence>
<sequence length="544" mass="58792">MRAVLLLLLLVPVTQLARSQGHLDCPFGFQDVSEHVGIVFNPQDKTTGPTVGDLNQDGYLDIVQCNHVRFPMEVYYGSEKGSFTRQRAFKTKMDRHGTATGDVDGNGKLDIVLAIGGDNGIKPLPPREVRTSSDGELHEISIEEAGLGGRMLRGVAPRLLDIDRDGDLDLFVLSRPSLDLSNVIRHAVYENLGTEPNGNGTYQLINYTGIEKSVGQAGFLVTDVDSDGYPDIFILSPGVRFYRGRPKRKFVDKTSCLPLGLRSSGPYGGAVQLDIDNDGDMDILFSGGLRLKTKLLKSGRDVLLENLSENVTDANCGFRYADVTETANLRTDGIRHGITAADFNNDGFIDIFMPEVGPGGARINDTIMLNLGNKSFLGFTDHGANGPLEGDITYPTGAQAFDYDRDGLVDIVVATRYNQGNQSQGYLRLFKNTVENGNNYLIVQVPVSIDGKTTMDALLTVRTGGGSFHRVVGSVGEFRTQSFIDQVHFGLGNNSVVLSIDLKLMEGTLYAFGGCAANQMIPLLSLAMIAPSPSVSPPSSCSPL</sequence>
<dbReference type="InterPro" id="IPR013517">
    <property type="entry name" value="FG-GAP"/>
</dbReference>
<feature type="signal peptide" evidence="2">
    <location>
        <begin position="1"/>
        <end position="19"/>
    </location>
</feature>
<evidence type="ECO:0000256" key="1">
    <source>
        <dbReference type="ARBA" id="ARBA00022729"/>
    </source>
</evidence>
<organism evidence="3">
    <name type="scientific">Compsopogon caeruleus</name>
    <dbReference type="NCBI Taxonomy" id="31354"/>
    <lineage>
        <taxon>Eukaryota</taxon>
        <taxon>Rhodophyta</taxon>
        <taxon>Compsopogonophyceae</taxon>
        <taxon>Compsopogonales</taxon>
        <taxon>Compsopogonaceae</taxon>
        <taxon>Compsopogon</taxon>
    </lineage>
</organism>
<protein>
    <recommendedName>
        <fullName evidence="4">ASPIC/UnbV domain-containing protein</fullName>
    </recommendedName>
</protein>
<dbReference type="InterPro" id="IPR028994">
    <property type="entry name" value="Integrin_alpha_N"/>
</dbReference>
<dbReference type="AlphaFoldDB" id="A0A7S1XD86"/>
<name>A0A7S1XD86_9RHOD</name>
<dbReference type="PANTHER" id="PTHR46580">
    <property type="entry name" value="SENSOR KINASE-RELATED"/>
    <property type="match status" value="1"/>
</dbReference>
<reference evidence="3" key="1">
    <citation type="submission" date="2021-01" db="EMBL/GenBank/DDBJ databases">
        <authorList>
            <person name="Corre E."/>
            <person name="Pelletier E."/>
            <person name="Niang G."/>
            <person name="Scheremetjew M."/>
            <person name="Finn R."/>
            <person name="Kale V."/>
            <person name="Holt S."/>
            <person name="Cochrane G."/>
            <person name="Meng A."/>
            <person name="Brown T."/>
            <person name="Cohen L."/>
        </authorList>
    </citation>
    <scope>NUCLEOTIDE SEQUENCE</scope>
    <source>
        <strain evidence="3">SAG 36.94</strain>
    </source>
</reference>